<name>A0A433D733_9FUNG</name>
<evidence type="ECO:0000256" key="3">
    <source>
        <dbReference type="ARBA" id="ARBA00022840"/>
    </source>
</evidence>
<gene>
    <name evidence="5" type="ORF">BC936DRAFT_146701</name>
</gene>
<evidence type="ECO:0000256" key="1">
    <source>
        <dbReference type="ARBA" id="ARBA00008874"/>
    </source>
</evidence>
<comment type="caution">
    <text evidence="5">The sequence shown here is derived from an EMBL/GenBank/DDBJ whole genome shotgun (WGS) entry which is preliminary data.</text>
</comment>
<proteinExistence type="inferred from homology"/>
<comment type="similarity">
    <text evidence="1">Belongs to the protein kinase superfamily. STE Ser/Thr protein kinase family. STE20 subfamily.</text>
</comment>
<reference evidence="5 6" key="1">
    <citation type="journal article" date="2018" name="New Phytol.">
        <title>Phylogenomics of Endogonaceae and evolution of mycorrhizas within Mucoromycota.</title>
        <authorList>
            <person name="Chang Y."/>
            <person name="Desiro A."/>
            <person name="Na H."/>
            <person name="Sandor L."/>
            <person name="Lipzen A."/>
            <person name="Clum A."/>
            <person name="Barry K."/>
            <person name="Grigoriev I.V."/>
            <person name="Martin F.M."/>
            <person name="Stajich J.E."/>
            <person name="Smith M.E."/>
            <person name="Bonito G."/>
            <person name="Spatafora J.W."/>
        </authorList>
    </citation>
    <scope>NUCLEOTIDE SEQUENCE [LARGE SCALE GENOMIC DNA]</scope>
    <source>
        <strain evidence="5 6">GMNB39</strain>
    </source>
</reference>
<dbReference type="InterPro" id="IPR000719">
    <property type="entry name" value="Prot_kinase_dom"/>
</dbReference>
<dbReference type="PANTHER" id="PTHR45832:SF22">
    <property type="entry name" value="SERINE_THREONINE-PROTEIN KINASE SAMKA-RELATED"/>
    <property type="match status" value="1"/>
</dbReference>
<accession>A0A433D733</accession>
<keyword evidence="3" id="KW-0067">ATP-binding</keyword>
<keyword evidence="6" id="KW-1185">Reference proteome</keyword>
<organism evidence="5 6">
    <name type="scientific">Jimgerdemannia flammicorona</name>
    <dbReference type="NCBI Taxonomy" id="994334"/>
    <lineage>
        <taxon>Eukaryota</taxon>
        <taxon>Fungi</taxon>
        <taxon>Fungi incertae sedis</taxon>
        <taxon>Mucoromycota</taxon>
        <taxon>Mucoromycotina</taxon>
        <taxon>Endogonomycetes</taxon>
        <taxon>Endogonales</taxon>
        <taxon>Endogonaceae</taxon>
        <taxon>Jimgerdemannia</taxon>
    </lineage>
</organism>
<keyword evidence="5" id="KW-0808">Transferase</keyword>
<keyword evidence="5" id="KW-0418">Kinase</keyword>
<dbReference type="EMBL" id="RBNI01005521">
    <property type="protein sequence ID" value="RUP46633.1"/>
    <property type="molecule type" value="Genomic_DNA"/>
</dbReference>
<dbReference type="PROSITE" id="PS50011">
    <property type="entry name" value="PROTEIN_KINASE_DOM"/>
    <property type="match status" value="1"/>
</dbReference>
<keyword evidence="2" id="KW-0547">Nucleotide-binding</keyword>
<dbReference type="InterPro" id="IPR011009">
    <property type="entry name" value="Kinase-like_dom_sf"/>
</dbReference>
<evidence type="ECO:0000313" key="5">
    <source>
        <dbReference type="EMBL" id="RUP46633.1"/>
    </source>
</evidence>
<dbReference type="Pfam" id="PF00069">
    <property type="entry name" value="Pkinase"/>
    <property type="match status" value="1"/>
</dbReference>
<dbReference type="Gene3D" id="1.10.510.10">
    <property type="entry name" value="Transferase(Phosphotransferase) domain 1"/>
    <property type="match status" value="1"/>
</dbReference>
<evidence type="ECO:0000313" key="6">
    <source>
        <dbReference type="Proteomes" id="UP000268093"/>
    </source>
</evidence>
<dbReference type="GO" id="GO:0004672">
    <property type="term" value="F:protein kinase activity"/>
    <property type="evidence" value="ECO:0007669"/>
    <property type="project" value="InterPro"/>
</dbReference>
<dbReference type="SUPFAM" id="SSF56112">
    <property type="entry name" value="Protein kinase-like (PK-like)"/>
    <property type="match status" value="1"/>
</dbReference>
<dbReference type="OrthoDB" id="2018507at2759"/>
<evidence type="ECO:0000259" key="4">
    <source>
        <dbReference type="PROSITE" id="PS50011"/>
    </source>
</evidence>
<feature type="domain" description="Protein kinase" evidence="4">
    <location>
        <begin position="29"/>
        <end position="236"/>
    </location>
</feature>
<dbReference type="GO" id="GO:0005524">
    <property type="term" value="F:ATP binding"/>
    <property type="evidence" value="ECO:0007669"/>
    <property type="project" value="UniProtKB-KW"/>
</dbReference>
<dbReference type="CDD" id="cd00180">
    <property type="entry name" value="PKc"/>
    <property type="match status" value="1"/>
</dbReference>
<dbReference type="PANTHER" id="PTHR45832">
    <property type="entry name" value="SERINE/THREONINE-PROTEIN KINASE SAMKA-RELATED-RELATED"/>
    <property type="match status" value="1"/>
</dbReference>
<dbReference type="InterPro" id="IPR051931">
    <property type="entry name" value="PAK3-like"/>
</dbReference>
<sequence length="236" mass="26433">MSELVTLLQVLKFDGVKKHFSNPQLIYSGLGEKPTWPSAHGGVFHCRESDGARQNVAIKKYIEGNKDKQLIESEIITMTKHRHPNILRLQSIYSYDSCVFLVTPYYNGGTLQKYCLDNDVALLQMVFILKRLVAGLAEIHKRGSIHRNIKCENVFLGEDNSIVIGGFGFSSLKPMIIGESAEEAGDILFWAPEICKGKSINQMVDIWALGIVVLEILSIGKAPYQDDHLGKEEVRL</sequence>
<dbReference type="Proteomes" id="UP000268093">
    <property type="component" value="Unassembled WGS sequence"/>
</dbReference>
<evidence type="ECO:0000256" key="2">
    <source>
        <dbReference type="ARBA" id="ARBA00022741"/>
    </source>
</evidence>
<protein>
    <submittedName>
        <fullName evidence="5">Kinase-like domain-containing protein</fullName>
    </submittedName>
</protein>
<dbReference type="AlphaFoldDB" id="A0A433D733"/>